<dbReference type="InterPro" id="IPR047817">
    <property type="entry name" value="ABC2_TM_bact-type"/>
</dbReference>
<comment type="similarity">
    <text evidence="6">Belongs to the ABC-2 integral membrane protein family.</text>
</comment>
<sequence>MTELTAPHPTRPAGPLSASLTFAWRSLLKIKHVPEQLGDVIGIPVLFTLLFTYLFGGALSGSTHDYLQYLLPGTLALAVVFVTVYSGVTLNRDLTTGAFDRFRSLPIWRPAPIVGALIGDLGRYLLAAGLVIGLGFAMGYRAPGGPLGVLAAVALVILFASALSWAWTALGLVLRTPTAVMNLGFVILFPVTFLSNVFVDPETMPGWLRHIADANPISHLVTAARGLMDGTATGPQVLSVIAISGAIMLVFTPLTTLLYQRRQ</sequence>
<evidence type="ECO:0000259" key="7">
    <source>
        <dbReference type="PROSITE" id="PS51012"/>
    </source>
</evidence>
<dbReference type="PROSITE" id="PS51012">
    <property type="entry name" value="ABC_TM2"/>
    <property type="match status" value="1"/>
</dbReference>
<keyword evidence="6" id="KW-1003">Cell membrane</keyword>
<dbReference type="InterPro" id="IPR000412">
    <property type="entry name" value="ABC_2_transport"/>
</dbReference>
<feature type="transmembrane region" description="Helical" evidence="6">
    <location>
        <begin position="111"/>
        <end position="137"/>
    </location>
</feature>
<accession>A0ABP5LDH9</accession>
<reference evidence="9" key="1">
    <citation type="journal article" date="2019" name="Int. J. Syst. Evol. Microbiol.">
        <title>The Global Catalogue of Microorganisms (GCM) 10K type strain sequencing project: providing services to taxonomists for standard genome sequencing and annotation.</title>
        <authorList>
            <consortium name="The Broad Institute Genomics Platform"/>
            <consortium name="The Broad Institute Genome Sequencing Center for Infectious Disease"/>
            <person name="Wu L."/>
            <person name="Ma J."/>
        </authorList>
    </citation>
    <scope>NUCLEOTIDE SEQUENCE [LARGE SCALE GENOMIC DNA]</scope>
    <source>
        <strain evidence="9">JCM 16022</strain>
    </source>
</reference>
<dbReference type="PANTHER" id="PTHR43229">
    <property type="entry name" value="NODULATION PROTEIN J"/>
    <property type="match status" value="1"/>
</dbReference>
<dbReference type="Proteomes" id="UP001501771">
    <property type="component" value="Unassembled WGS sequence"/>
</dbReference>
<protein>
    <recommendedName>
        <fullName evidence="6">Transport permease protein</fullName>
    </recommendedName>
</protein>
<feature type="domain" description="ABC transmembrane type-2" evidence="7">
    <location>
        <begin position="35"/>
        <end position="262"/>
    </location>
</feature>
<keyword evidence="3 6" id="KW-1133">Transmembrane helix</keyword>
<feature type="transmembrane region" description="Helical" evidence="6">
    <location>
        <begin position="149"/>
        <end position="173"/>
    </location>
</feature>
<evidence type="ECO:0000256" key="3">
    <source>
        <dbReference type="ARBA" id="ARBA00022989"/>
    </source>
</evidence>
<dbReference type="PANTHER" id="PTHR43229:SF2">
    <property type="entry name" value="NODULATION PROTEIN J"/>
    <property type="match status" value="1"/>
</dbReference>
<dbReference type="EMBL" id="BAAAQR010000005">
    <property type="protein sequence ID" value="GAA2145546.1"/>
    <property type="molecule type" value="Genomic_DNA"/>
</dbReference>
<keyword evidence="4 6" id="KW-0472">Membrane</keyword>
<evidence type="ECO:0000256" key="2">
    <source>
        <dbReference type="ARBA" id="ARBA00022692"/>
    </source>
</evidence>
<gene>
    <name evidence="8" type="ORF">GCM10009844_20420</name>
</gene>
<name>A0ABP5LDH9_9ACTN</name>
<dbReference type="InterPro" id="IPR013525">
    <property type="entry name" value="ABC2_TM"/>
</dbReference>
<keyword evidence="6" id="KW-0813">Transport</keyword>
<comment type="subcellular location">
    <subcellularLocation>
        <location evidence="6">Cell membrane</location>
        <topology evidence="6">Multi-pass membrane protein</topology>
    </subcellularLocation>
    <subcellularLocation>
        <location evidence="1">Membrane</location>
        <topology evidence="1">Multi-pass membrane protein</topology>
    </subcellularLocation>
</comment>
<dbReference type="RefSeq" id="WP_344151039.1">
    <property type="nucleotide sequence ID" value="NZ_BAAAQR010000005.1"/>
</dbReference>
<evidence type="ECO:0000256" key="4">
    <source>
        <dbReference type="ARBA" id="ARBA00023136"/>
    </source>
</evidence>
<comment type="caution">
    <text evidence="8">The sequence shown here is derived from an EMBL/GenBank/DDBJ whole genome shotgun (WGS) entry which is preliminary data.</text>
</comment>
<dbReference type="InterPro" id="IPR051784">
    <property type="entry name" value="Nod_factor_ABC_transporter"/>
</dbReference>
<feature type="transmembrane region" description="Helical" evidence="6">
    <location>
        <begin position="66"/>
        <end position="90"/>
    </location>
</feature>
<keyword evidence="2 6" id="KW-0812">Transmembrane</keyword>
<feature type="transmembrane region" description="Helical" evidence="6">
    <location>
        <begin position="237"/>
        <end position="259"/>
    </location>
</feature>
<evidence type="ECO:0000256" key="6">
    <source>
        <dbReference type="RuleBase" id="RU361157"/>
    </source>
</evidence>
<evidence type="ECO:0000256" key="5">
    <source>
        <dbReference type="ARBA" id="ARBA00023251"/>
    </source>
</evidence>
<feature type="transmembrane region" description="Helical" evidence="6">
    <location>
        <begin position="180"/>
        <end position="199"/>
    </location>
</feature>
<keyword evidence="5" id="KW-0046">Antibiotic resistance</keyword>
<organism evidence="8 9">
    <name type="scientific">Nocardioides koreensis</name>
    <dbReference type="NCBI Taxonomy" id="433651"/>
    <lineage>
        <taxon>Bacteria</taxon>
        <taxon>Bacillati</taxon>
        <taxon>Actinomycetota</taxon>
        <taxon>Actinomycetes</taxon>
        <taxon>Propionibacteriales</taxon>
        <taxon>Nocardioidaceae</taxon>
        <taxon>Nocardioides</taxon>
    </lineage>
</organism>
<evidence type="ECO:0000256" key="1">
    <source>
        <dbReference type="ARBA" id="ARBA00004141"/>
    </source>
</evidence>
<dbReference type="Pfam" id="PF01061">
    <property type="entry name" value="ABC2_membrane"/>
    <property type="match status" value="1"/>
</dbReference>
<proteinExistence type="inferred from homology"/>
<dbReference type="PIRSF" id="PIRSF006648">
    <property type="entry name" value="DrrB"/>
    <property type="match status" value="1"/>
</dbReference>
<evidence type="ECO:0000313" key="8">
    <source>
        <dbReference type="EMBL" id="GAA2145546.1"/>
    </source>
</evidence>
<evidence type="ECO:0000313" key="9">
    <source>
        <dbReference type="Proteomes" id="UP001501771"/>
    </source>
</evidence>
<keyword evidence="9" id="KW-1185">Reference proteome</keyword>
<feature type="transmembrane region" description="Helical" evidence="6">
    <location>
        <begin position="40"/>
        <end position="60"/>
    </location>
</feature>